<protein>
    <submittedName>
        <fullName evidence="1">Uncharacterized protein</fullName>
    </submittedName>
</protein>
<organism evidence="1 2">
    <name type="scientific">candidate division WWE3 bacterium RIFCSPHIGHO2_01_FULL_48_15</name>
    <dbReference type="NCBI Taxonomy" id="1802619"/>
    <lineage>
        <taxon>Bacteria</taxon>
        <taxon>Katanobacteria</taxon>
    </lineage>
</organism>
<gene>
    <name evidence="1" type="ORF">A2797_00750</name>
</gene>
<name>A0A1F4VAT0_UNCKA</name>
<dbReference type="STRING" id="1802619.A2797_00750"/>
<sequence>MKLNFSINENYLIPHTLASMGANKFSSKKYQKEIVDFQNFAWGKSEKIYNLLVGRLSPEDVFDVENLVKEIPDFFKNLKKSNEYKKVLLRTQTYLLFCEKQWAKNYLTSSKTISDLTGFKLDKSFTVYITHPSLKNGHYLGNNKICWGHNEDWPNYVTIYLWHEILHSYFNNDDINHALIQFITDNELRIKLGDGKYPPFVGHENLFPLMKKLLPHWGQYLKEKQPRDFNKFRTKILELKEFAAGVKIQ</sequence>
<comment type="caution">
    <text evidence="1">The sequence shown here is derived from an EMBL/GenBank/DDBJ whole genome shotgun (WGS) entry which is preliminary data.</text>
</comment>
<evidence type="ECO:0000313" key="1">
    <source>
        <dbReference type="EMBL" id="OGC54248.1"/>
    </source>
</evidence>
<dbReference type="Proteomes" id="UP000179005">
    <property type="component" value="Unassembled WGS sequence"/>
</dbReference>
<accession>A0A1F4VAT0</accession>
<dbReference type="AlphaFoldDB" id="A0A1F4VAT0"/>
<reference evidence="1 2" key="1">
    <citation type="journal article" date="2016" name="Nat. Commun.">
        <title>Thousands of microbial genomes shed light on interconnected biogeochemical processes in an aquifer system.</title>
        <authorList>
            <person name="Anantharaman K."/>
            <person name="Brown C.T."/>
            <person name="Hug L.A."/>
            <person name="Sharon I."/>
            <person name="Castelle C.J."/>
            <person name="Probst A.J."/>
            <person name="Thomas B.C."/>
            <person name="Singh A."/>
            <person name="Wilkins M.J."/>
            <person name="Karaoz U."/>
            <person name="Brodie E.L."/>
            <person name="Williams K.H."/>
            <person name="Hubbard S.S."/>
            <person name="Banfield J.F."/>
        </authorList>
    </citation>
    <scope>NUCLEOTIDE SEQUENCE [LARGE SCALE GENOMIC DNA]</scope>
</reference>
<proteinExistence type="predicted"/>
<dbReference type="EMBL" id="MEVC01000022">
    <property type="protein sequence ID" value="OGC54248.1"/>
    <property type="molecule type" value="Genomic_DNA"/>
</dbReference>
<evidence type="ECO:0000313" key="2">
    <source>
        <dbReference type="Proteomes" id="UP000179005"/>
    </source>
</evidence>